<dbReference type="PANTHER" id="PTHR33202:SF7">
    <property type="entry name" value="FERRIC UPTAKE REGULATION PROTEIN"/>
    <property type="match status" value="1"/>
</dbReference>
<reference evidence="8" key="1">
    <citation type="submission" date="2022-01" db="EMBL/GenBank/DDBJ databases">
        <title>Novel bile acid biosynthetic pathways are enriched in the microbiome of centenarians.</title>
        <authorList>
            <person name="Sato Y."/>
            <person name="Atarashi K."/>
            <person name="Plichta R.D."/>
            <person name="Arai Y."/>
            <person name="Sasajima S."/>
            <person name="Kearney M.S."/>
            <person name="Suda W."/>
            <person name="Takeshita K."/>
            <person name="Sasaki T."/>
            <person name="Okamoto S."/>
            <person name="Skelly N.A."/>
            <person name="Okamura Y."/>
            <person name="Vlamakis H."/>
            <person name="Li Y."/>
            <person name="Tanoue T."/>
            <person name="Takei H."/>
            <person name="Nittono H."/>
            <person name="Narushima S."/>
            <person name="Irie J."/>
            <person name="Itoh H."/>
            <person name="Moriya K."/>
            <person name="Sugiura Y."/>
            <person name="Suematsu M."/>
            <person name="Moritoki N."/>
            <person name="Shibata S."/>
            <person name="Littman R.D."/>
            <person name="Fischbach A.M."/>
            <person name="Uwamino Y."/>
            <person name="Inoue T."/>
            <person name="Honda A."/>
            <person name="Hattori M."/>
            <person name="Murai T."/>
            <person name="Xavier J.R."/>
            <person name="Hirose N."/>
            <person name="Honda K."/>
        </authorList>
    </citation>
    <scope>NUCLEOTIDE SEQUENCE</scope>
    <source>
        <strain evidence="8">CE91-St55</strain>
    </source>
</reference>
<keyword evidence="2" id="KW-0678">Repressor</keyword>
<evidence type="ECO:0000256" key="7">
    <source>
        <dbReference type="PIRSR" id="PIRSR602481-1"/>
    </source>
</evidence>
<gene>
    <name evidence="8" type="ORF">CE91St55_62970</name>
</gene>
<dbReference type="GO" id="GO:0045892">
    <property type="term" value="P:negative regulation of DNA-templated transcription"/>
    <property type="evidence" value="ECO:0007669"/>
    <property type="project" value="TreeGrafter"/>
</dbReference>
<dbReference type="Gene3D" id="3.30.1490.190">
    <property type="match status" value="1"/>
</dbReference>
<dbReference type="AlphaFoldDB" id="A0A413XD26"/>
<dbReference type="Proteomes" id="UP001055091">
    <property type="component" value="Unassembled WGS sequence"/>
</dbReference>
<dbReference type="GO" id="GO:1900376">
    <property type="term" value="P:regulation of secondary metabolite biosynthetic process"/>
    <property type="evidence" value="ECO:0007669"/>
    <property type="project" value="TreeGrafter"/>
</dbReference>
<protein>
    <submittedName>
        <fullName evidence="8">Transcriptional repressor</fullName>
    </submittedName>
</protein>
<feature type="binding site" evidence="7">
    <location>
        <position position="133"/>
    </location>
    <ligand>
        <name>Zn(2+)</name>
        <dbReference type="ChEBI" id="CHEBI:29105"/>
    </ligand>
</feature>
<dbReference type="GO" id="GO:0000976">
    <property type="term" value="F:transcription cis-regulatory region binding"/>
    <property type="evidence" value="ECO:0007669"/>
    <property type="project" value="TreeGrafter"/>
</dbReference>
<evidence type="ECO:0000256" key="6">
    <source>
        <dbReference type="ARBA" id="ARBA00023163"/>
    </source>
</evidence>
<evidence type="ECO:0000256" key="2">
    <source>
        <dbReference type="ARBA" id="ARBA00022491"/>
    </source>
</evidence>
<evidence type="ECO:0000256" key="1">
    <source>
        <dbReference type="ARBA" id="ARBA00007957"/>
    </source>
</evidence>
<feature type="binding site" evidence="7">
    <location>
        <position position="90"/>
    </location>
    <ligand>
        <name>Zn(2+)</name>
        <dbReference type="ChEBI" id="CHEBI:29105"/>
    </ligand>
</feature>
<keyword evidence="7" id="KW-0479">Metal-binding</keyword>
<dbReference type="InterPro" id="IPR043135">
    <property type="entry name" value="Fur_C"/>
</dbReference>
<accession>A0A413XD26</accession>
<organism evidence="8 9">
    <name type="scientific">Hungatella hathewayi</name>
    <dbReference type="NCBI Taxonomy" id="154046"/>
    <lineage>
        <taxon>Bacteria</taxon>
        <taxon>Bacillati</taxon>
        <taxon>Bacillota</taxon>
        <taxon>Clostridia</taxon>
        <taxon>Lachnospirales</taxon>
        <taxon>Lachnospiraceae</taxon>
        <taxon>Hungatella</taxon>
    </lineage>
</organism>
<dbReference type="GO" id="GO:0003700">
    <property type="term" value="F:DNA-binding transcription factor activity"/>
    <property type="evidence" value="ECO:0007669"/>
    <property type="project" value="InterPro"/>
</dbReference>
<sequence length="144" mass="16695">MAERGRYKTKQQEIILDCLKKQKSRFLTVDQIMDCLKEDGVAVGQTTVYRVLERMVDDGKMIRLPTEDGAKVRYCFVDKEDLNKQGKLVCLGCGRFIPLECSKMKAFLDHIYEEHGFELDQQHTILYGYCESCKDRRSGIKSDL</sequence>
<dbReference type="InterPro" id="IPR036388">
    <property type="entry name" value="WH-like_DNA-bd_sf"/>
</dbReference>
<keyword evidence="5" id="KW-0238">DNA-binding</keyword>
<keyword evidence="6" id="KW-0804">Transcription</keyword>
<name>A0A413XD26_9FIRM</name>
<dbReference type="RefSeq" id="WP_022032071.1">
    <property type="nucleotide sequence ID" value="NZ_BQNJ01000002.1"/>
</dbReference>
<feature type="binding site" evidence="7">
    <location>
        <position position="130"/>
    </location>
    <ligand>
        <name>Zn(2+)</name>
        <dbReference type="ChEBI" id="CHEBI:29105"/>
    </ligand>
</feature>
<dbReference type="InterPro" id="IPR036390">
    <property type="entry name" value="WH_DNA-bd_sf"/>
</dbReference>
<feature type="binding site" evidence="7">
    <location>
        <position position="93"/>
    </location>
    <ligand>
        <name>Zn(2+)</name>
        <dbReference type="ChEBI" id="CHEBI:29105"/>
    </ligand>
</feature>
<evidence type="ECO:0000313" key="9">
    <source>
        <dbReference type="Proteomes" id="UP001055091"/>
    </source>
</evidence>
<evidence type="ECO:0000256" key="3">
    <source>
        <dbReference type="ARBA" id="ARBA00022833"/>
    </source>
</evidence>
<dbReference type="InterPro" id="IPR002481">
    <property type="entry name" value="FUR"/>
</dbReference>
<dbReference type="CDD" id="cd07153">
    <property type="entry name" value="Fur_like"/>
    <property type="match status" value="1"/>
</dbReference>
<dbReference type="GO" id="GO:0008270">
    <property type="term" value="F:zinc ion binding"/>
    <property type="evidence" value="ECO:0007669"/>
    <property type="project" value="TreeGrafter"/>
</dbReference>
<comment type="caution">
    <text evidence="8">The sequence shown here is derived from an EMBL/GenBank/DDBJ whole genome shotgun (WGS) entry which is preliminary data.</text>
</comment>
<dbReference type="EMBL" id="BQNJ01000002">
    <property type="protein sequence ID" value="GKH04316.1"/>
    <property type="molecule type" value="Genomic_DNA"/>
</dbReference>
<dbReference type="Gene3D" id="1.10.10.10">
    <property type="entry name" value="Winged helix-like DNA-binding domain superfamily/Winged helix DNA-binding domain"/>
    <property type="match status" value="1"/>
</dbReference>
<comment type="similarity">
    <text evidence="1">Belongs to the Fur family.</text>
</comment>
<evidence type="ECO:0000313" key="8">
    <source>
        <dbReference type="EMBL" id="GKH04316.1"/>
    </source>
</evidence>
<keyword evidence="4" id="KW-0805">Transcription regulation</keyword>
<evidence type="ECO:0000256" key="5">
    <source>
        <dbReference type="ARBA" id="ARBA00023125"/>
    </source>
</evidence>
<proteinExistence type="inferred from homology"/>
<dbReference type="SUPFAM" id="SSF46785">
    <property type="entry name" value="Winged helix' DNA-binding domain"/>
    <property type="match status" value="1"/>
</dbReference>
<keyword evidence="3 7" id="KW-0862">Zinc</keyword>
<comment type="cofactor">
    <cofactor evidence="7">
        <name>Zn(2+)</name>
        <dbReference type="ChEBI" id="CHEBI:29105"/>
    </cofactor>
    <text evidence="7">Binds 1 zinc ion per subunit.</text>
</comment>
<evidence type="ECO:0000256" key="4">
    <source>
        <dbReference type="ARBA" id="ARBA00023015"/>
    </source>
</evidence>
<dbReference type="PANTHER" id="PTHR33202">
    <property type="entry name" value="ZINC UPTAKE REGULATION PROTEIN"/>
    <property type="match status" value="1"/>
</dbReference>
<dbReference type="Pfam" id="PF01475">
    <property type="entry name" value="FUR"/>
    <property type="match status" value="1"/>
</dbReference>